<proteinExistence type="predicted"/>
<feature type="chain" id="PRO_5022677569" description="DUF3575 domain-containing protein" evidence="1">
    <location>
        <begin position="23"/>
        <end position="193"/>
    </location>
</feature>
<accession>A0A5B8YGP7</accession>
<gene>
    <name evidence="2" type="ORF">FK178_04160</name>
</gene>
<dbReference type="AlphaFoldDB" id="A0A5B8YGP7"/>
<feature type="signal peptide" evidence="1">
    <location>
        <begin position="1"/>
        <end position="22"/>
    </location>
</feature>
<dbReference type="OrthoDB" id="768080at2"/>
<dbReference type="Proteomes" id="UP000321954">
    <property type="component" value="Chromosome"/>
</dbReference>
<evidence type="ECO:0000256" key="1">
    <source>
        <dbReference type="SAM" id="SignalP"/>
    </source>
</evidence>
<sequence>MMIRTFPPAFLLLFFISITAQSQTQEETIFKRDIAKNELSIGAFNLVAFGALDIAYERILTPNTSWAIEGFILALNRDNEDISEAYSKDFSLTGKYKYFFGERTAWGFYVNGLAMISSGEYEDWNQDVQMRDGSFGYVKENYTDLALGFGLGGKFVSQQGFFVDLGTGIGRNLLSNDSPTIVGQFNVNLGFRF</sequence>
<evidence type="ECO:0000313" key="2">
    <source>
        <dbReference type="EMBL" id="QED36954.1"/>
    </source>
</evidence>
<protein>
    <recommendedName>
        <fullName evidence="4">DUF3575 domain-containing protein</fullName>
    </recommendedName>
</protein>
<dbReference type="RefSeq" id="WP_146831289.1">
    <property type="nucleotide sequence ID" value="NZ_CP042476.1"/>
</dbReference>
<evidence type="ECO:0008006" key="4">
    <source>
        <dbReference type="Google" id="ProtNLM"/>
    </source>
</evidence>
<dbReference type="KEGG" id="anp:FK178_04160"/>
<dbReference type="EMBL" id="CP042476">
    <property type="protein sequence ID" value="QED36954.1"/>
    <property type="molecule type" value="Genomic_DNA"/>
</dbReference>
<keyword evidence="1" id="KW-0732">Signal</keyword>
<reference evidence="2 3" key="1">
    <citation type="submission" date="2019-08" db="EMBL/GenBank/DDBJ databases">
        <title>Antarcticibacterium arcticum sp. nov., a bacterium isolated from marine sediment of the Canadian Beaufort Sea.</title>
        <authorList>
            <person name="Lee Y.M."/>
            <person name="Baek K."/>
            <person name="Lee D.-H."/>
            <person name="Shin S.C."/>
            <person name="Jin Y.K."/>
            <person name="Park Y."/>
        </authorList>
    </citation>
    <scope>NUCLEOTIDE SEQUENCE [LARGE SCALE GENOMIC DNA]</scope>
    <source>
        <strain evidence="2 3">PAMC 28998</strain>
    </source>
</reference>
<keyword evidence="3" id="KW-1185">Reference proteome</keyword>
<name>A0A5B8YGP7_9FLAO</name>
<organism evidence="2 3">
    <name type="scientific">Antarcticibacterium arcticum</name>
    <dbReference type="NCBI Taxonomy" id="2585771"/>
    <lineage>
        <taxon>Bacteria</taxon>
        <taxon>Pseudomonadati</taxon>
        <taxon>Bacteroidota</taxon>
        <taxon>Flavobacteriia</taxon>
        <taxon>Flavobacteriales</taxon>
        <taxon>Flavobacteriaceae</taxon>
        <taxon>Antarcticibacterium</taxon>
    </lineage>
</organism>
<evidence type="ECO:0000313" key="3">
    <source>
        <dbReference type="Proteomes" id="UP000321954"/>
    </source>
</evidence>